<proteinExistence type="inferred from homology"/>
<gene>
    <name evidence="21" type="primary">TESC</name>
    <name evidence="21" type="synonym">tesca</name>
</gene>
<accession>A0A8C9SBS7</accession>
<evidence type="ECO:0000256" key="15">
    <source>
        <dbReference type="ARBA" id="ARBA00023273"/>
    </source>
</evidence>
<keyword evidence="9" id="KW-0479">Metal-binding</keyword>
<feature type="domain" description="EF-hand" evidence="20">
    <location>
        <begin position="113"/>
        <end position="148"/>
    </location>
</feature>
<dbReference type="GeneTree" id="ENSGT00940000155845"/>
<evidence type="ECO:0000256" key="14">
    <source>
        <dbReference type="ARBA" id="ARBA00023242"/>
    </source>
</evidence>
<reference evidence="21 22" key="1">
    <citation type="submission" date="2019-04" db="EMBL/GenBank/DDBJ databases">
        <authorList>
            <consortium name="Wellcome Sanger Institute Data Sharing"/>
        </authorList>
    </citation>
    <scope>NUCLEOTIDE SEQUENCE [LARGE SCALE GENOMIC DNA]</scope>
</reference>
<dbReference type="GO" id="GO:0005737">
    <property type="term" value="C:cytoplasm"/>
    <property type="evidence" value="ECO:0007669"/>
    <property type="project" value="UniProtKB-SubCell"/>
</dbReference>
<keyword evidence="15" id="KW-0966">Cell projection</keyword>
<keyword evidence="7" id="KW-0963">Cytoplasm</keyword>
<evidence type="ECO:0000256" key="7">
    <source>
        <dbReference type="ARBA" id="ARBA00022490"/>
    </source>
</evidence>
<dbReference type="GO" id="GO:0005509">
    <property type="term" value="F:calcium ion binding"/>
    <property type="evidence" value="ECO:0007669"/>
    <property type="project" value="InterPro"/>
</dbReference>
<evidence type="ECO:0000256" key="11">
    <source>
        <dbReference type="ARBA" id="ARBA00022837"/>
    </source>
</evidence>
<dbReference type="GO" id="GO:0030027">
    <property type="term" value="C:lamellipodium"/>
    <property type="evidence" value="ECO:0007669"/>
    <property type="project" value="UniProtKB-SubCell"/>
</dbReference>
<dbReference type="GO" id="GO:0005634">
    <property type="term" value="C:nucleus"/>
    <property type="evidence" value="ECO:0007669"/>
    <property type="project" value="UniProtKB-SubCell"/>
</dbReference>
<dbReference type="Proteomes" id="UP000694397">
    <property type="component" value="Chromosome 12"/>
</dbReference>
<evidence type="ECO:0000256" key="1">
    <source>
        <dbReference type="ARBA" id="ARBA00004123"/>
    </source>
</evidence>
<reference evidence="21" key="3">
    <citation type="submission" date="2025-09" db="UniProtKB">
        <authorList>
            <consortium name="Ensembl"/>
        </authorList>
    </citation>
    <scope>IDENTIFICATION</scope>
</reference>
<keyword evidence="8" id="KW-0519">Myristate</keyword>
<name>A0A8C9SBS7_SCLFO</name>
<dbReference type="GO" id="GO:0032587">
    <property type="term" value="C:ruffle membrane"/>
    <property type="evidence" value="ECO:0007669"/>
    <property type="project" value="UniProtKB-SubCell"/>
</dbReference>
<evidence type="ECO:0000256" key="19">
    <source>
        <dbReference type="ARBA" id="ARBA00042981"/>
    </source>
</evidence>
<keyword evidence="11" id="KW-0106">Calcium</keyword>
<evidence type="ECO:0000256" key="10">
    <source>
        <dbReference type="ARBA" id="ARBA00022782"/>
    </source>
</evidence>
<dbReference type="InterPro" id="IPR052490">
    <property type="entry name" value="CHP3"/>
</dbReference>
<evidence type="ECO:0000313" key="22">
    <source>
        <dbReference type="Proteomes" id="UP000694397"/>
    </source>
</evidence>
<protein>
    <recommendedName>
        <fullName evidence="18">Calcineurin B homologous protein 3</fullName>
    </recommendedName>
    <alternativeName>
        <fullName evidence="19">Tescalcin</fullName>
    </alternativeName>
</protein>
<evidence type="ECO:0000256" key="16">
    <source>
        <dbReference type="ARBA" id="ARBA00023288"/>
    </source>
</evidence>
<keyword evidence="6" id="KW-1003">Cell membrane</keyword>
<keyword evidence="10" id="KW-0221">Differentiation</keyword>
<sequence length="217" mass="25178">MGTSLSAPDQDDDFEDLAARTGFSLEQIGNLHKRFKHLTNNQSTLRRENFDSVTDLMWNPIRSEIIEAFFDTRNFQPGGTGSVREITFEEFLIVMSHFRPPELNMTSEQRESLRTKKLRFLFNMYDKDNDGKITLQEYRHVVEELLSRSGTIGKDTAKDIADAAMLEVASITVVHMEPDEFYEGITFEHFVKILKDIEIESKMYVRFLNMDTTTLCK</sequence>
<dbReference type="InterPro" id="IPR002048">
    <property type="entry name" value="EF_hand_dom"/>
</dbReference>
<keyword evidence="16" id="KW-0449">Lipoprotein</keyword>
<evidence type="ECO:0000256" key="17">
    <source>
        <dbReference type="ARBA" id="ARBA00038164"/>
    </source>
</evidence>
<keyword evidence="22" id="KW-1185">Reference proteome</keyword>
<dbReference type="GeneID" id="108927291"/>
<dbReference type="InterPro" id="IPR011992">
    <property type="entry name" value="EF-hand-dom_pair"/>
</dbReference>
<comment type="similarity">
    <text evidence="17">Belongs to the calcineurin regulatory subunit family. CHP subfamily.</text>
</comment>
<dbReference type="GO" id="GO:0004860">
    <property type="term" value="F:protein kinase inhibitor activity"/>
    <property type="evidence" value="ECO:0007669"/>
    <property type="project" value="UniProtKB-KW"/>
</dbReference>
<dbReference type="Ensembl" id="ENSSFOT00015028831.2">
    <property type="protein sequence ID" value="ENSSFOP00015028509.1"/>
    <property type="gene ID" value="ENSSFOG00015018306.2"/>
</dbReference>
<dbReference type="Gene3D" id="1.10.238.10">
    <property type="entry name" value="EF-hand"/>
    <property type="match status" value="1"/>
</dbReference>
<keyword evidence="13" id="KW-0472">Membrane</keyword>
<keyword evidence="12" id="KW-0649">Protein kinase inhibitor</keyword>
<dbReference type="OrthoDB" id="191686at2759"/>
<evidence type="ECO:0000256" key="13">
    <source>
        <dbReference type="ARBA" id="ARBA00023136"/>
    </source>
</evidence>
<evidence type="ECO:0000256" key="8">
    <source>
        <dbReference type="ARBA" id="ARBA00022707"/>
    </source>
</evidence>
<dbReference type="PANTHER" id="PTHR46823">
    <property type="entry name" value="CALCINEURIN B HOMOLOGOUS PROTEIN 3"/>
    <property type="match status" value="1"/>
</dbReference>
<evidence type="ECO:0000256" key="5">
    <source>
        <dbReference type="ARBA" id="ARBA00004635"/>
    </source>
</evidence>
<dbReference type="InterPro" id="IPR018247">
    <property type="entry name" value="EF_Hand_1_Ca_BS"/>
</dbReference>
<evidence type="ECO:0000256" key="3">
    <source>
        <dbReference type="ARBA" id="ARBA00004510"/>
    </source>
</evidence>
<dbReference type="Pfam" id="PF00036">
    <property type="entry name" value="EF-hand_1"/>
    <property type="match status" value="1"/>
</dbReference>
<comment type="subcellular location">
    <subcellularLocation>
        <location evidence="3">Cell projection</location>
        <location evidence="3">Lamellipodium</location>
    </subcellularLocation>
    <subcellularLocation>
        <location evidence="4">Cell projection</location>
        <location evidence="4">Ruffle membrane</location>
    </subcellularLocation>
    <subcellularLocation>
        <location evidence="2">Cytoplasm</location>
    </subcellularLocation>
    <subcellularLocation>
        <location evidence="5">Membrane</location>
        <topology evidence="5">Lipid-anchor</topology>
    </subcellularLocation>
    <subcellularLocation>
        <location evidence="1">Nucleus</location>
    </subcellularLocation>
</comment>
<evidence type="ECO:0000256" key="2">
    <source>
        <dbReference type="ARBA" id="ARBA00004496"/>
    </source>
</evidence>
<evidence type="ECO:0000256" key="12">
    <source>
        <dbReference type="ARBA" id="ARBA00023013"/>
    </source>
</evidence>
<evidence type="ECO:0000256" key="9">
    <source>
        <dbReference type="ARBA" id="ARBA00022723"/>
    </source>
</evidence>
<evidence type="ECO:0000256" key="6">
    <source>
        <dbReference type="ARBA" id="ARBA00022475"/>
    </source>
</evidence>
<dbReference type="KEGG" id="sfm:108927291"/>
<evidence type="ECO:0000259" key="20">
    <source>
        <dbReference type="PROSITE" id="PS50222"/>
    </source>
</evidence>
<evidence type="ECO:0000256" key="18">
    <source>
        <dbReference type="ARBA" id="ARBA00041032"/>
    </source>
</evidence>
<dbReference type="PROSITE" id="PS50222">
    <property type="entry name" value="EF_HAND_2"/>
    <property type="match status" value="1"/>
</dbReference>
<dbReference type="GO" id="GO:0030154">
    <property type="term" value="P:cell differentiation"/>
    <property type="evidence" value="ECO:0007669"/>
    <property type="project" value="UniProtKB-KW"/>
</dbReference>
<evidence type="ECO:0000256" key="4">
    <source>
        <dbReference type="ARBA" id="ARBA00004632"/>
    </source>
</evidence>
<dbReference type="CTD" id="406633"/>
<evidence type="ECO:0000313" key="21">
    <source>
        <dbReference type="Ensembl" id="ENSSFOP00015028509.1"/>
    </source>
</evidence>
<dbReference type="AlphaFoldDB" id="A0A8C9SBS7"/>
<keyword evidence="14" id="KW-0539">Nucleus</keyword>
<reference evidence="21" key="2">
    <citation type="submission" date="2025-08" db="UniProtKB">
        <authorList>
            <consortium name="Ensembl"/>
        </authorList>
    </citation>
    <scope>IDENTIFICATION</scope>
</reference>
<dbReference type="SMART" id="SM00054">
    <property type="entry name" value="EFh"/>
    <property type="match status" value="1"/>
</dbReference>
<organism evidence="21 22">
    <name type="scientific">Scleropages formosus</name>
    <name type="common">Asian bonytongue</name>
    <name type="synonym">Osteoglossum formosum</name>
    <dbReference type="NCBI Taxonomy" id="113540"/>
    <lineage>
        <taxon>Eukaryota</taxon>
        <taxon>Metazoa</taxon>
        <taxon>Chordata</taxon>
        <taxon>Craniata</taxon>
        <taxon>Vertebrata</taxon>
        <taxon>Euteleostomi</taxon>
        <taxon>Actinopterygii</taxon>
        <taxon>Neopterygii</taxon>
        <taxon>Teleostei</taxon>
        <taxon>Osteoglossocephala</taxon>
        <taxon>Osteoglossomorpha</taxon>
        <taxon>Osteoglossiformes</taxon>
        <taxon>Osteoglossidae</taxon>
        <taxon>Scleropages</taxon>
    </lineage>
</organism>
<dbReference type="SUPFAM" id="SSF47473">
    <property type="entry name" value="EF-hand"/>
    <property type="match status" value="1"/>
</dbReference>
<dbReference type="PROSITE" id="PS00018">
    <property type="entry name" value="EF_HAND_1"/>
    <property type="match status" value="1"/>
</dbReference>